<gene>
    <name evidence="1" type="ORF">F511_23303</name>
</gene>
<dbReference type="Proteomes" id="UP000250235">
    <property type="component" value="Unassembled WGS sequence"/>
</dbReference>
<evidence type="ECO:0000313" key="1">
    <source>
        <dbReference type="EMBL" id="KZV43293.1"/>
    </source>
</evidence>
<protein>
    <submittedName>
        <fullName evidence="1">Auxin transport protein (BIG) isoform 1</fullName>
    </submittedName>
</protein>
<dbReference type="AlphaFoldDB" id="A0A2Z7CFK8"/>
<organism evidence="1 2">
    <name type="scientific">Dorcoceras hygrometricum</name>
    <dbReference type="NCBI Taxonomy" id="472368"/>
    <lineage>
        <taxon>Eukaryota</taxon>
        <taxon>Viridiplantae</taxon>
        <taxon>Streptophyta</taxon>
        <taxon>Embryophyta</taxon>
        <taxon>Tracheophyta</taxon>
        <taxon>Spermatophyta</taxon>
        <taxon>Magnoliopsida</taxon>
        <taxon>eudicotyledons</taxon>
        <taxon>Gunneridae</taxon>
        <taxon>Pentapetalae</taxon>
        <taxon>asterids</taxon>
        <taxon>lamiids</taxon>
        <taxon>Lamiales</taxon>
        <taxon>Gesneriaceae</taxon>
        <taxon>Didymocarpoideae</taxon>
        <taxon>Trichosporeae</taxon>
        <taxon>Loxocarpinae</taxon>
        <taxon>Dorcoceras</taxon>
    </lineage>
</organism>
<sequence length="126" mass="13823">MRNCVRAVRLCRLFLKSVHRVFGRFCAGRDWLAPLRNLSFGNCCSEAFSVRFVSCVGEICALFRVKSARAFYVLYSKCLRLVKSGCFLAAETTKFLFSFVRFVVAGNPSFTAGRGFNPAGGAPGGG</sequence>
<evidence type="ECO:0000313" key="2">
    <source>
        <dbReference type="Proteomes" id="UP000250235"/>
    </source>
</evidence>
<name>A0A2Z7CFK8_9LAMI</name>
<reference evidence="1 2" key="1">
    <citation type="journal article" date="2015" name="Proc. Natl. Acad. Sci. U.S.A.">
        <title>The resurrection genome of Boea hygrometrica: A blueprint for survival of dehydration.</title>
        <authorList>
            <person name="Xiao L."/>
            <person name="Yang G."/>
            <person name="Zhang L."/>
            <person name="Yang X."/>
            <person name="Zhao S."/>
            <person name="Ji Z."/>
            <person name="Zhou Q."/>
            <person name="Hu M."/>
            <person name="Wang Y."/>
            <person name="Chen M."/>
            <person name="Xu Y."/>
            <person name="Jin H."/>
            <person name="Xiao X."/>
            <person name="Hu G."/>
            <person name="Bao F."/>
            <person name="Hu Y."/>
            <person name="Wan P."/>
            <person name="Li L."/>
            <person name="Deng X."/>
            <person name="Kuang T."/>
            <person name="Xiang C."/>
            <person name="Zhu J.K."/>
            <person name="Oliver M.J."/>
            <person name="He Y."/>
        </authorList>
    </citation>
    <scope>NUCLEOTIDE SEQUENCE [LARGE SCALE GENOMIC DNA]</scope>
    <source>
        <strain evidence="2">cv. XS01</strain>
    </source>
</reference>
<proteinExistence type="predicted"/>
<accession>A0A2Z7CFK8</accession>
<dbReference type="EMBL" id="KQ998141">
    <property type="protein sequence ID" value="KZV43293.1"/>
    <property type="molecule type" value="Genomic_DNA"/>
</dbReference>
<keyword evidence="2" id="KW-1185">Reference proteome</keyword>